<accession>A0A0K2VKH5</accession>
<name>A0A0K2VKH5_LEPSM</name>
<organism evidence="1">
    <name type="scientific">Lepeophtheirus salmonis</name>
    <name type="common">Salmon louse</name>
    <name type="synonym">Caligus salmonis</name>
    <dbReference type="NCBI Taxonomy" id="72036"/>
    <lineage>
        <taxon>Eukaryota</taxon>
        <taxon>Metazoa</taxon>
        <taxon>Ecdysozoa</taxon>
        <taxon>Arthropoda</taxon>
        <taxon>Crustacea</taxon>
        <taxon>Multicrustacea</taxon>
        <taxon>Hexanauplia</taxon>
        <taxon>Copepoda</taxon>
        <taxon>Siphonostomatoida</taxon>
        <taxon>Caligidae</taxon>
        <taxon>Lepeophtheirus</taxon>
    </lineage>
</organism>
<reference evidence="1" key="1">
    <citation type="submission" date="2014-05" db="EMBL/GenBank/DDBJ databases">
        <authorList>
            <person name="Chronopoulou M."/>
        </authorList>
    </citation>
    <scope>NUCLEOTIDE SEQUENCE</scope>
    <source>
        <tissue evidence="1">Whole organism</tissue>
    </source>
</reference>
<sequence>VKILFVTHESRFFVKIESVIFHVFVSSRITDRGKGPIELSERGDLVILSPTVE</sequence>
<proteinExistence type="predicted"/>
<dbReference type="EMBL" id="HACA01033597">
    <property type="protein sequence ID" value="CDW50958.1"/>
    <property type="molecule type" value="Transcribed_RNA"/>
</dbReference>
<evidence type="ECO:0000313" key="1">
    <source>
        <dbReference type="EMBL" id="CDW50958.1"/>
    </source>
</evidence>
<feature type="non-terminal residue" evidence="1">
    <location>
        <position position="1"/>
    </location>
</feature>
<protein>
    <submittedName>
        <fullName evidence="1">Uncharacterized protein</fullName>
    </submittedName>
</protein>
<dbReference type="AlphaFoldDB" id="A0A0K2VKH5"/>